<evidence type="ECO:0000256" key="3">
    <source>
        <dbReference type="SAM" id="MobiDB-lite"/>
    </source>
</evidence>
<dbReference type="Pfam" id="PF01522">
    <property type="entry name" value="Polysacc_deac_1"/>
    <property type="match status" value="1"/>
</dbReference>
<keyword evidence="2" id="KW-0732">Signal</keyword>
<feature type="compositionally biased region" description="Pro residues" evidence="3">
    <location>
        <begin position="86"/>
        <end position="97"/>
    </location>
</feature>
<feature type="region of interest" description="Disordered" evidence="3">
    <location>
        <begin position="85"/>
        <end position="104"/>
    </location>
</feature>
<dbReference type="InterPro" id="IPR011330">
    <property type="entry name" value="Glyco_hydro/deAcase_b/a-brl"/>
</dbReference>
<evidence type="ECO:0000256" key="1">
    <source>
        <dbReference type="ARBA" id="ARBA00004613"/>
    </source>
</evidence>
<dbReference type="PANTHER" id="PTHR34216">
    <property type="match status" value="1"/>
</dbReference>
<sequence>MPMRRSSRERRPMRVKGFPLMNGPHPDPLPQAGEGAGQLVSRLLPLPLPLPPRLPRAGEGRGEGRWRLAAAAAVIALTGCVSAPTTTPPLNEPPPTQAPAASAHGEVVARSDRLLIYVPVAGESLRGIAGRLLGSEDRDWQISEANAGVTKVDPGQPLIVPLKPMNPVGVRAGSFQTVPILCYHRLGTTGGKMAVSPASFAAQMEWLAKNDYRVVKLSQLTGYLEGKEPLPPKAVVVTFDDGYESVYKFAYPVLRKLGLPATMFVYTDFVGAGGDAVSWPQLAEMQASGLMDIQAHSKSHRNLIERTAGENDERYKRNLDSETAGPRDLIEQKLNTKDQVRHYAYPYGDANELVLETLTRQKYTLAVTVNPGGNAFYAQPLMLRRTMIFGDHDLEAFKARLQTSRRIGQTP</sequence>
<dbReference type="PANTHER" id="PTHR34216:SF3">
    <property type="entry name" value="POLY-BETA-1,6-N-ACETYL-D-GLUCOSAMINE N-DEACETYLASE"/>
    <property type="match status" value="1"/>
</dbReference>
<evidence type="ECO:0000313" key="5">
    <source>
        <dbReference type="EMBL" id="PIM50594.1"/>
    </source>
</evidence>
<dbReference type="EMBL" id="PEOG01000118">
    <property type="protein sequence ID" value="PIM50594.1"/>
    <property type="molecule type" value="Genomic_DNA"/>
</dbReference>
<feature type="compositionally biased region" description="Basic residues" evidence="3">
    <location>
        <begin position="1"/>
        <end position="14"/>
    </location>
</feature>
<protein>
    <recommendedName>
        <fullName evidence="4">NodB homology domain-containing protein</fullName>
    </recommendedName>
</protein>
<reference evidence="5 6" key="1">
    <citation type="submission" date="2017-11" db="EMBL/GenBank/DDBJ databases">
        <title>Draft genome sequence of Mitsuaria sp. HWN-4.</title>
        <authorList>
            <person name="Gundlapally S.R."/>
        </authorList>
    </citation>
    <scope>NUCLEOTIDE SEQUENCE [LARGE SCALE GENOMIC DNA]</scope>
    <source>
        <strain evidence="5 6">HWN-4</strain>
    </source>
</reference>
<dbReference type="GO" id="GO:0016810">
    <property type="term" value="F:hydrolase activity, acting on carbon-nitrogen (but not peptide) bonds"/>
    <property type="evidence" value="ECO:0007669"/>
    <property type="project" value="InterPro"/>
</dbReference>
<name>A0A2G9C4M8_9BURK</name>
<comment type="subcellular location">
    <subcellularLocation>
        <location evidence="1">Secreted</location>
    </subcellularLocation>
</comment>
<dbReference type="SUPFAM" id="SSF88713">
    <property type="entry name" value="Glycoside hydrolase/deacetylase"/>
    <property type="match status" value="1"/>
</dbReference>
<dbReference type="PROSITE" id="PS51677">
    <property type="entry name" value="NODB"/>
    <property type="match status" value="1"/>
</dbReference>
<accession>A0A2G9C4M8</accession>
<feature type="domain" description="NodB homology" evidence="4">
    <location>
        <begin position="233"/>
        <end position="411"/>
    </location>
</feature>
<comment type="caution">
    <text evidence="5">The sequence shown here is derived from an EMBL/GenBank/DDBJ whole genome shotgun (WGS) entry which is preliminary data.</text>
</comment>
<organism evidence="5 6">
    <name type="scientific">Roseateles chitinivorans</name>
    <dbReference type="NCBI Taxonomy" id="2917965"/>
    <lineage>
        <taxon>Bacteria</taxon>
        <taxon>Pseudomonadati</taxon>
        <taxon>Pseudomonadota</taxon>
        <taxon>Betaproteobacteria</taxon>
        <taxon>Burkholderiales</taxon>
        <taxon>Sphaerotilaceae</taxon>
        <taxon>Roseateles</taxon>
    </lineage>
</organism>
<dbReference type="GO" id="GO:0005975">
    <property type="term" value="P:carbohydrate metabolic process"/>
    <property type="evidence" value="ECO:0007669"/>
    <property type="project" value="InterPro"/>
</dbReference>
<keyword evidence="6" id="KW-1185">Reference proteome</keyword>
<dbReference type="Gene3D" id="3.20.20.370">
    <property type="entry name" value="Glycoside hydrolase/deacetylase"/>
    <property type="match status" value="1"/>
</dbReference>
<proteinExistence type="predicted"/>
<dbReference type="InterPro" id="IPR051398">
    <property type="entry name" value="Polysacch_Deacetylase"/>
</dbReference>
<dbReference type="CDD" id="cd10918">
    <property type="entry name" value="CE4_NodB_like_5s_6s"/>
    <property type="match status" value="1"/>
</dbReference>
<feature type="region of interest" description="Disordered" evidence="3">
    <location>
        <begin position="1"/>
        <end position="27"/>
    </location>
</feature>
<gene>
    <name evidence="5" type="ORF">CS062_24230</name>
</gene>
<evidence type="ECO:0000256" key="2">
    <source>
        <dbReference type="ARBA" id="ARBA00022729"/>
    </source>
</evidence>
<evidence type="ECO:0000313" key="6">
    <source>
        <dbReference type="Proteomes" id="UP000231501"/>
    </source>
</evidence>
<dbReference type="InterPro" id="IPR002509">
    <property type="entry name" value="NODB_dom"/>
</dbReference>
<dbReference type="AlphaFoldDB" id="A0A2G9C4M8"/>
<evidence type="ECO:0000259" key="4">
    <source>
        <dbReference type="PROSITE" id="PS51677"/>
    </source>
</evidence>
<dbReference type="Proteomes" id="UP000231501">
    <property type="component" value="Unassembled WGS sequence"/>
</dbReference>
<dbReference type="GO" id="GO:0005576">
    <property type="term" value="C:extracellular region"/>
    <property type="evidence" value="ECO:0007669"/>
    <property type="project" value="UniProtKB-SubCell"/>
</dbReference>